<feature type="compositionally biased region" description="Polar residues" evidence="1">
    <location>
        <begin position="8"/>
        <end position="18"/>
    </location>
</feature>
<accession>A0A9P6EUU1</accession>
<sequence length="399" mass="43555">MPLRVMNSFPSRVKSAQTVPKALPPSRSGSASSSDTAAHQPGSPASLRSNTSSEDGTLLTQHSAFGSKEDTLPRYSDDKNIYTRYLEKEKQRISHEFDPYEAVNVQQNLHQASSSSSRRLVSRTGQQLAGAIGPDNAPHSMEIDSIPCAGVRIRHGPLTGLLAWRLVVRVPEGQTCNWWETKALKRRRRISLAPAALLPPPPHKPVHSHSYSEWNAPNGNQLKDILRDSSASLSSSSLPLPKFPILPRHKSHDSAPTPPPKTTSLVANFILDTSLPHSLISRETLLTLGYPISQLPPSLDPNQTYDESDDPPTVTLSIQGISTRLQIANPGESSRLGVQFLQDAGVSVFFPKDGDGVGPVLYQESVRTMQDIPTTLPNGARGNRLSLQQRVRNLFGMTT</sequence>
<evidence type="ECO:0000313" key="3">
    <source>
        <dbReference type="Proteomes" id="UP000807306"/>
    </source>
</evidence>
<name>A0A9P6EUU1_9AGAR</name>
<evidence type="ECO:0000313" key="2">
    <source>
        <dbReference type="EMBL" id="KAF9535702.1"/>
    </source>
</evidence>
<protein>
    <submittedName>
        <fullName evidence="2">Uncharacterized protein</fullName>
    </submittedName>
</protein>
<proteinExistence type="predicted"/>
<dbReference type="OrthoDB" id="9450131at2759"/>
<comment type="caution">
    <text evidence="2">The sequence shown here is derived from an EMBL/GenBank/DDBJ whole genome shotgun (WGS) entry which is preliminary data.</text>
</comment>
<dbReference type="EMBL" id="MU157824">
    <property type="protein sequence ID" value="KAF9535702.1"/>
    <property type="molecule type" value="Genomic_DNA"/>
</dbReference>
<gene>
    <name evidence="2" type="ORF">CPB83DRAFT_878814</name>
</gene>
<dbReference type="Proteomes" id="UP000807306">
    <property type="component" value="Unassembled WGS sequence"/>
</dbReference>
<keyword evidence="3" id="KW-1185">Reference proteome</keyword>
<dbReference type="AlphaFoldDB" id="A0A9P6EUU1"/>
<reference evidence="2" key="1">
    <citation type="submission" date="2020-11" db="EMBL/GenBank/DDBJ databases">
        <authorList>
            <consortium name="DOE Joint Genome Institute"/>
            <person name="Ahrendt S."/>
            <person name="Riley R."/>
            <person name="Andreopoulos W."/>
            <person name="Labutti K."/>
            <person name="Pangilinan J."/>
            <person name="Ruiz-Duenas F.J."/>
            <person name="Barrasa J.M."/>
            <person name="Sanchez-Garcia M."/>
            <person name="Camarero S."/>
            <person name="Miyauchi S."/>
            <person name="Serrano A."/>
            <person name="Linde D."/>
            <person name="Babiker R."/>
            <person name="Drula E."/>
            <person name="Ayuso-Fernandez I."/>
            <person name="Pacheco R."/>
            <person name="Padilla G."/>
            <person name="Ferreira P."/>
            <person name="Barriuso J."/>
            <person name="Kellner H."/>
            <person name="Castanera R."/>
            <person name="Alfaro M."/>
            <person name="Ramirez L."/>
            <person name="Pisabarro A.G."/>
            <person name="Kuo A."/>
            <person name="Tritt A."/>
            <person name="Lipzen A."/>
            <person name="He G."/>
            <person name="Yan M."/>
            <person name="Ng V."/>
            <person name="Cullen D."/>
            <person name="Martin F."/>
            <person name="Rosso M.-N."/>
            <person name="Henrissat B."/>
            <person name="Hibbett D."/>
            <person name="Martinez A.T."/>
            <person name="Grigoriev I.V."/>
        </authorList>
    </citation>
    <scope>NUCLEOTIDE SEQUENCE</scope>
    <source>
        <strain evidence="2">CBS 506.95</strain>
    </source>
</reference>
<feature type="region of interest" description="Disordered" evidence="1">
    <location>
        <begin position="195"/>
        <end position="214"/>
    </location>
</feature>
<organism evidence="2 3">
    <name type="scientific">Crepidotus variabilis</name>
    <dbReference type="NCBI Taxonomy" id="179855"/>
    <lineage>
        <taxon>Eukaryota</taxon>
        <taxon>Fungi</taxon>
        <taxon>Dikarya</taxon>
        <taxon>Basidiomycota</taxon>
        <taxon>Agaricomycotina</taxon>
        <taxon>Agaricomycetes</taxon>
        <taxon>Agaricomycetidae</taxon>
        <taxon>Agaricales</taxon>
        <taxon>Agaricineae</taxon>
        <taxon>Crepidotaceae</taxon>
        <taxon>Crepidotus</taxon>
    </lineage>
</organism>
<feature type="region of interest" description="Disordered" evidence="1">
    <location>
        <begin position="1"/>
        <end position="73"/>
    </location>
</feature>
<feature type="compositionally biased region" description="Polar residues" evidence="1">
    <location>
        <begin position="46"/>
        <end position="64"/>
    </location>
</feature>
<evidence type="ECO:0000256" key="1">
    <source>
        <dbReference type="SAM" id="MobiDB-lite"/>
    </source>
</evidence>